<feature type="chain" id="PRO_5045947070" evidence="2">
    <location>
        <begin position="17"/>
        <end position="104"/>
    </location>
</feature>
<protein>
    <submittedName>
        <fullName evidence="3">Uncharacterized protein</fullName>
    </submittedName>
</protein>
<reference evidence="3" key="1">
    <citation type="journal article" date="2023" name="Insect Mol. Biol.">
        <title>Genome sequencing provides insights into the evolution of gene families encoding plant cell wall-degrading enzymes in longhorned beetles.</title>
        <authorList>
            <person name="Shin N.R."/>
            <person name="Okamura Y."/>
            <person name="Kirsch R."/>
            <person name="Pauchet Y."/>
        </authorList>
    </citation>
    <scope>NUCLEOTIDE SEQUENCE</scope>
    <source>
        <strain evidence="3">MMC_N1</strain>
    </source>
</reference>
<keyword evidence="4" id="KW-1185">Reference proteome</keyword>
<keyword evidence="2" id="KW-0732">Signal</keyword>
<accession>A0ABQ9IT40</accession>
<dbReference type="EMBL" id="JAPWTJ010002733">
    <property type="protein sequence ID" value="KAJ8964732.1"/>
    <property type="molecule type" value="Genomic_DNA"/>
</dbReference>
<organism evidence="3 4">
    <name type="scientific">Molorchus minor</name>
    <dbReference type="NCBI Taxonomy" id="1323400"/>
    <lineage>
        <taxon>Eukaryota</taxon>
        <taxon>Metazoa</taxon>
        <taxon>Ecdysozoa</taxon>
        <taxon>Arthropoda</taxon>
        <taxon>Hexapoda</taxon>
        <taxon>Insecta</taxon>
        <taxon>Pterygota</taxon>
        <taxon>Neoptera</taxon>
        <taxon>Endopterygota</taxon>
        <taxon>Coleoptera</taxon>
        <taxon>Polyphaga</taxon>
        <taxon>Cucujiformia</taxon>
        <taxon>Chrysomeloidea</taxon>
        <taxon>Cerambycidae</taxon>
        <taxon>Lamiinae</taxon>
        <taxon>Monochamini</taxon>
        <taxon>Molorchus</taxon>
    </lineage>
</organism>
<proteinExistence type="predicted"/>
<evidence type="ECO:0000256" key="2">
    <source>
        <dbReference type="SAM" id="SignalP"/>
    </source>
</evidence>
<feature type="region of interest" description="Disordered" evidence="1">
    <location>
        <begin position="72"/>
        <end position="104"/>
    </location>
</feature>
<evidence type="ECO:0000313" key="3">
    <source>
        <dbReference type="EMBL" id="KAJ8964732.1"/>
    </source>
</evidence>
<sequence>MDLLSLLRLDMMLAAAVVICDSSLETWITDCEDSITVPWMICRLEKQISPLAYSASRKMTIRSTDIVKNASRIERNITHYHDRKKERKVGPSNSKKKNDPPVKG</sequence>
<comment type="caution">
    <text evidence="3">The sequence shown here is derived from an EMBL/GenBank/DDBJ whole genome shotgun (WGS) entry which is preliminary data.</text>
</comment>
<dbReference type="Proteomes" id="UP001162164">
    <property type="component" value="Unassembled WGS sequence"/>
</dbReference>
<feature type="signal peptide" evidence="2">
    <location>
        <begin position="1"/>
        <end position="16"/>
    </location>
</feature>
<evidence type="ECO:0000256" key="1">
    <source>
        <dbReference type="SAM" id="MobiDB-lite"/>
    </source>
</evidence>
<name>A0ABQ9IT40_9CUCU</name>
<evidence type="ECO:0000313" key="4">
    <source>
        <dbReference type="Proteomes" id="UP001162164"/>
    </source>
</evidence>
<gene>
    <name evidence="3" type="ORF">NQ317_017622</name>
</gene>